<evidence type="ECO:0000313" key="3">
    <source>
        <dbReference type="Proteomes" id="UP000264589"/>
    </source>
</evidence>
<dbReference type="SUPFAM" id="SSF55729">
    <property type="entry name" value="Acyl-CoA N-acyltransferases (Nat)"/>
    <property type="match status" value="1"/>
</dbReference>
<sequence length="236" mass="25603">MTDTLLDRPIWSALATRQAHLALAHGKARRYLPQISPLAAIEDPDDADALGRLCLPDASIIILDRKGITVPRHMQVLRRATGLQMVAHDPVPAPEPRDDILPLGATDAAEMVALAKLTEPGPFEMRTHEFGGFIGIRIDGRLAAMAGERMKLPGFTEVSGVCTHPDFRGRGYAAHLSTIVAARIAARGETAFLHAYADNQAATSLYEKLGFSPRCEMKVAMLGPAEWRHDGAREQG</sequence>
<dbReference type="Proteomes" id="UP000264589">
    <property type="component" value="Unassembled WGS sequence"/>
</dbReference>
<proteinExistence type="predicted"/>
<evidence type="ECO:0000259" key="1">
    <source>
        <dbReference type="PROSITE" id="PS51186"/>
    </source>
</evidence>
<dbReference type="OrthoDB" id="9797456at2"/>
<dbReference type="PROSITE" id="PS51186">
    <property type="entry name" value="GNAT"/>
    <property type="match status" value="1"/>
</dbReference>
<organism evidence="2 3">
    <name type="scientific">Parvularcula marina</name>
    <dbReference type="NCBI Taxonomy" id="2292771"/>
    <lineage>
        <taxon>Bacteria</taxon>
        <taxon>Pseudomonadati</taxon>
        <taxon>Pseudomonadota</taxon>
        <taxon>Alphaproteobacteria</taxon>
        <taxon>Parvularculales</taxon>
        <taxon>Parvularculaceae</taxon>
        <taxon>Parvularcula</taxon>
    </lineage>
</organism>
<protein>
    <submittedName>
        <fullName evidence="2">GNAT family N-acetyltransferase</fullName>
    </submittedName>
</protein>
<reference evidence="2 3" key="1">
    <citation type="submission" date="2018-08" db="EMBL/GenBank/DDBJ databases">
        <title>Parvularcula sp. SM1705, isolated from surface water of the South Sea China.</title>
        <authorList>
            <person name="Sun L."/>
        </authorList>
    </citation>
    <scope>NUCLEOTIDE SEQUENCE [LARGE SCALE GENOMIC DNA]</scope>
    <source>
        <strain evidence="2 3">SM1705</strain>
    </source>
</reference>
<keyword evidence="2" id="KW-0808">Transferase</keyword>
<dbReference type="Pfam" id="PF08445">
    <property type="entry name" value="FR47"/>
    <property type="match status" value="1"/>
</dbReference>
<dbReference type="InterPro" id="IPR013653">
    <property type="entry name" value="GCN5-like_dom"/>
</dbReference>
<feature type="domain" description="N-acetyltransferase" evidence="1">
    <location>
        <begin position="98"/>
        <end position="232"/>
    </location>
</feature>
<keyword evidence="3" id="KW-1185">Reference proteome</keyword>
<accession>A0A371RH68</accession>
<gene>
    <name evidence="2" type="ORF">DX908_05605</name>
</gene>
<dbReference type="Gene3D" id="3.40.630.30">
    <property type="match status" value="1"/>
</dbReference>
<dbReference type="CDD" id="cd04301">
    <property type="entry name" value="NAT_SF"/>
    <property type="match status" value="1"/>
</dbReference>
<comment type="caution">
    <text evidence="2">The sequence shown here is derived from an EMBL/GenBank/DDBJ whole genome shotgun (WGS) entry which is preliminary data.</text>
</comment>
<name>A0A371RH68_9PROT</name>
<evidence type="ECO:0000313" key="2">
    <source>
        <dbReference type="EMBL" id="RFB04801.1"/>
    </source>
</evidence>
<dbReference type="GO" id="GO:0016747">
    <property type="term" value="F:acyltransferase activity, transferring groups other than amino-acyl groups"/>
    <property type="evidence" value="ECO:0007669"/>
    <property type="project" value="InterPro"/>
</dbReference>
<dbReference type="InterPro" id="IPR016181">
    <property type="entry name" value="Acyl_CoA_acyltransferase"/>
</dbReference>
<dbReference type="InParanoid" id="A0A371RH68"/>
<dbReference type="InterPro" id="IPR000182">
    <property type="entry name" value="GNAT_dom"/>
</dbReference>
<dbReference type="EMBL" id="QUQO01000001">
    <property type="protein sequence ID" value="RFB04801.1"/>
    <property type="molecule type" value="Genomic_DNA"/>
</dbReference>
<dbReference type="RefSeq" id="WP_116391434.1">
    <property type="nucleotide sequence ID" value="NZ_QUQO01000001.1"/>
</dbReference>
<dbReference type="AlphaFoldDB" id="A0A371RH68"/>